<organism evidence="1 2">
    <name type="scientific">Eumeta variegata</name>
    <name type="common">Bagworm moth</name>
    <name type="synonym">Eumeta japonica</name>
    <dbReference type="NCBI Taxonomy" id="151549"/>
    <lineage>
        <taxon>Eukaryota</taxon>
        <taxon>Metazoa</taxon>
        <taxon>Ecdysozoa</taxon>
        <taxon>Arthropoda</taxon>
        <taxon>Hexapoda</taxon>
        <taxon>Insecta</taxon>
        <taxon>Pterygota</taxon>
        <taxon>Neoptera</taxon>
        <taxon>Endopterygota</taxon>
        <taxon>Lepidoptera</taxon>
        <taxon>Glossata</taxon>
        <taxon>Ditrysia</taxon>
        <taxon>Tineoidea</taxon>
        <taxon>Psychidae</taxon>
        <taxon>Oiketicinae</taxon>
        <taxon>Eumeta</taxon>
    </lineage>
</organism>
<dbReference type="AlphaFoldDB" id="A0A4C1XXX7"/>
<protein>
    <submittedName>
        <fullName evidence="1">Uncharacterized protein</fullName>
    </submittedName>
</protein>
<gene>
    <name evidence="1" type="ORF">EVAR_36650_1</name>
</gene>
<dbReference type="EMBL" id="BGZK01000986">
    <property type="protein sequence ID" value="GBP67524.1"/>
    <property type="molecule type" value="Genomic_DNA"/>
</dbReference>
<dbReference type="Proteomes" id="UP000299102">
    <property type="component" value="Unassembled WGS sequence"/>
</dbReference>
<reference evidence="1 2" key="1">
    <citation type="journal article" date="2019" name="Commun. Biol.">
        <title>The bagworm genome reveals a unique fibroin gene that provides high tensile strength.</title>
        <authorList>
            <person name="Kono N."/>
            <person name="Nakamura H."/>
            <person name="Ohtoshi R."/>
            <person name="Tomita M."/>
            <person name="Numata K."/>
            <person name="Arakawa K."/>
        </authorList>
    </citation>
    <scope>NUCLEOTIDE SEQUENCE [LARGE SCALE GENOMIC DNA]</scope>
</reference>
<accession>A0A4C1XXX7</accession>
<comment type="caution">
    <text evidence="1">The sequence shown here is derived from an EMBL/GenBank/DDBJ whole genome shotgun (WGS) entry which is preliminary data.</text>
</comment>
<sequence length="87" mass="9737">MIGSKSVRGSAFNSMGFGLIEGQTNRRTIREEMVTAVHRYSPPRGSHQEHVQAFVQEGVPSSTATAVDLEKVCFWATCFRYPKPTLY</sequence>
<name>A0A4C1XXX7_EUMVA</name>
<evidence type="ECO:0000313" key="2">
    <source>
        <dbReference type="Proteomes" id="UP000299102"/>
    </source>
</evidence>
<proteinExistence type="predicted"/>
<evidence type="ECO:0000313" key="1">
    <source>
        <dbReference type="EMBL" id="GBP67524.1"/>
    </source>
</evidence>
<keyword evidence="2" id="KW-1185">Reference proteome</keyword>